<name>A0ABX8B4H0_9BACT</name>
<proteinExistence type="predicted"/>
<feature type="transmembrane region" description="Helical" evidence="1">
    <location>
        <begin position="141"/>
        <end position="160"/>
    </location>
</feature>
<dbReference type="EMBL" id="CP072643">
    <property type="protein sequence ID" value="QUV95555.1"/>
    <property type="molecule type" value="Genomic_DNA"/>
</dbReference>
<dbReference type="Proteomes" id="UP000677668">
    <property type="component" value="Chromosome 2"/>
</dbReference>
<evidence type="ECO:0000256" key="1">
    <source>
        <dbReference type="SAM" id="Phobius"/>
    </source>
</evidence>
<organism evidence="2 3">
    <name type="scientific">Chloracidobacterium sp. N</name>
    <dbReference type="NCBI Taxonomy" id="2821540"/>
    <lineage>
        <taxon>Bacteria</taxon>
        <taxon>Pseudomonadati</taxon>
        <taxon>Acidobacteriota</taxon>
        <taxon>Terriglobia</taxon>
        <taxon>Terriglobales</taxon>
        <taxon>Acidobacteriaceae</taxon>
        <taxon>Chloracidobacterium</taxon>
        <taxon>Chloracidobacterium aggregatum</taxon>
    </lineage>
</organism>
<keyword evidence="1" id="KW-0472">Membrane</keyword>
<feature type="transmembrane region" description="Helical" evidence="1">
    <location>
        <begin position="172"/>
        <end position="194"/>
    </location>
</feature>
<keyword evidence="3" id="KW-1185">Reference proteome</keyword>
<dbReference type="InterPro" id="IPR036188">
    <property type="entry name" value="FAD/NAD-bd_sf"/>
</dbReference>
<feature type="transmembrane region" description="Helical" evidence="1">
    <location>
        <begin position="104"/>
        <end position="121"/>
    </location>
</feature>
<feature type="transmembrane region" description="Helical" evidence="1">
    <location>
        <begin position="209"/>
        <end position="225"/>
    </location>
</feature>
<accession>A0ABX8B4H0</accession>
<dbReference type="RefSeq" id="WP_211423775.1">
    <property type="nucleotide sequence ID" value="NZ_CP072643.1"/>
</dbReference>
<dbReference type="Gene3D" id="3.50.50.60">
    <property type="entry name" value="FAD/NAD(P)-binding domain"/>
    <property type="match status" value="1"/>
</dbReference>
<protein>
    <submittedName>
        <fullName evidence="2">Uncharacterized protein</fullName>
    </submittedName>
</protein>
<keyword evidence="1" id="KW-1133">Transmembrane helix</keyword>
<keyword evidence="1" id="KW-0812">Transmembrane</keyword>
<reference evidence="2 3" key="1">
    <citation type="submission" date="2021-03" db="EMBL/GenBank/DDBJ databases">
        <title>Genomic and phenotypic characterization of Chloracidobacterium isolates provides evidence for multiple species.</title>
        <authorList>
            <person name="Saini M.K."/>
            <person name="Costas A.M.G."/>
            <person name="Tank M."/>
            <person name="Bryant D.A."/>
        </authorList>
    </citation>
    <scope>NUCLEOTIDE SEQUENCE [LARGE SCALE GENOMIC DNA]</scope>
    <source>
        <strain evidence="2 3">N</strain>
    </source>
</reference>
<evidence type="ECO:0000313" key="3">
    <source>
        <dbReference type="Proteomes" id="UP000677668"/>
    </source>
</evidence>
<gene>
    <name evidence="2" type="ORF">J8C05_12010</name>
</gene>
<evidence type="ECO:0000313" key="2">
    <source>
        <dbReference type="EMBL" id="QUV95555.1"/>
    </source>
</evidence>
<sequence>METAVALAEAGNRVTLAYRRSAFSRIKAGNHERIRQLADARRITLLFDTTVVHISETEVELDVGGQRRRLPNALVFAMIGRELPYAFFERIGIAIEKTWTLTRFALYGLAVFIFTSIYFGKHVVASRVLQEGEPVRRYSEWLVPAIIVAGMIGVVYVVYLRLNRGKLDTFRAYVGPTAVLIVTLGASLGALWWMSGQSDANFLWGRHPGFWYSLLYTVTIFIFGLRRMRRKQVGWLHRPSDPQPGAHPSGAPVSYPGAVTGHCPSRLDSGLDRGARPFRMGITGGGMDLSWRIPCSFTMC</sequence>